<proteinExistence type="predicted"/>
<dbReference type="EMBL" id="JAULSW010000008">
    <property type="protein sequence ID" value="KAK3372303.1"/>
    <property type="molecule type" value="Genomic_DNA"/>
</dbReference>
<dbReference type="InterPro" id="IPR010730">
    <property type="entry name" value="HET"/>
</dbReference>
<dbReference type="Pfam" id="PF06985">
    <property type="entry name" value="HET"/>
    <property type="match status" value="1"/>
</dbReference>
<organism evidence="3 4">
    <name type="scientific">Podospora didyma</name>
    <dbReference type="NCBI Taxonomy" id="330526"/>
    <lineage>
        <taxon>Eukaryota</taxon>
        <taxon>Fungi</taxon>
        <taxon>Dikarya</taxon>
        <taxon>Ascomycota</taxon>
        <taxon>Pezizomycotina</taxon>
        <taxon>Sordariomycetes</taxon>
        <taxon>Sordariomycetidae</taxon>
        <taxon>Sordariales</taxon>
        <taxon>Podosporaceae</taxon>
        <taxon>Podospora</taxon>
    </lineage>
</organism>
<evidence type="ECO:0000259" key="2">
    <source>
        <dbReference type="Pfam" id="PF26640"/>
    </source>
</evidence>
<reference evidence="3" key="1">
    <citation type="journal article" date="2023" name="Mol. Phylogenet. Evol.">
        <title>Genome-scale phylogeny and comparative genomics of the fungal order Sordariales.</title>
        <authorList>
            <person name="Hensen N."/>
            <person name="Bonometti L."/>
            <person name="Westerberg I."/>
            <person name="Brannstrom I.O."/>
            <person name="Guillou S."/>
            <person name="Cros-Aarteil S."/>
            <person name="Calhoun S."/>
            <person name="Haridas S."/>
            <person name="Kuo A."/>
            <person name="Mondo S."/>
            <person name="Pangilinan J."/>
            <person name="Riley R."/>
            <person name="LaButti K."/>
            <person name="Andreopoulos B."/>
            <person name="Lipzen A."/>
            <person name="Chen C."/>
            <person name="Yan M."/>
            <person name="Daum C."/>
            <person name="Ng V."/>
            <person name="Clum A."/>
            <person name="Steindorff A."/>
            <person name="Ohm R.A."/>
            <person name="Martin F."/>
            <person name="Silar P."/>
            <person name="Natvig D.O."/>
            <person name="Lalanne C."/>
            <person name="Gautier V."/>
            <person name="Ament-Velasquez S.L."/>
            <person name="Kruys A."/>
            <person name="Hutchinson M.I."/>
            <person name="Powell A.J."/>
            <person name="Barry K."/>
            <person name="Miller A.N."/>
            <person name="Grigoriev I.V."/>
            <person name="Debuchy R."/>
            <person name="Gladieux P."/>
            <person name="Hiltunen Thoren M."/>
            <person name="Johannesson H."/>
        </authorList>
    </citation>
    <scope>NUCLEOTIDE SEQUENCE</scope>
    <source>
        <strain evidence="3">CBS 232.78</strain>
    </source>
</reference>
<accession>A0AAE0K8U8</accession>
<evidence type="ECO:0008006" key="5">
    <source>
        <dbReference type="Google" id="ProtNLM"/>
    </source>
</evidence>
<reference evidence="3" key="2">
    <citation type="submission" date="2023-06" db="EMBL/GenBank/DDBJ databases">
        <authorList>
            <consortium name="Lawrence Berkeley National Laboratory"/>
            <person name="Haridas S."/>
            <person name="Hensen N."/>
            <person name="Bonometti L."/>
            <person name="Westerberg I."/>
            <person name="Brannstrom I.O."/>
            <person name="Guillou S."/>
            <person name="Cros-Aarteil S."/>
            <person name="Calhoun S."/>
            <person name="Kuo A."/>
            <person name="Mondo S."/>
            <person name="Pangilinan J."/>
            <person name="Riley R."/>
            <person name="LaButti K."/>
            <person name="Andreopoulos B."/>
            <person name="Lipzen A."/>
            <person name="Chen C."/>
            <person name="Yanf M."/>
            <person name="Daum C."/>
            <person name="Ng V."/>
            <person name="Clum A."/>
            <person name="Steindorff A."/>
            <person name="Ohm R."/>
            <person name="Martin F."/>
            <person name="Silar P."/>
            <person name="Natvig D."/>
            <person name="Lalanne C."/>
            <person name="Gautier V."/>
            <person name="Ament-velasquez S.L."/>
            <person name="Kruys A."/>
            <person name="Hutchinson M.I."/>
            <person name="Powell A.J."/>
            <person name="Barry K."/>
            <person name="Miller A.N."/>
            <person name="Grigoriev I.V."/>
            <person name="Debuchy R."/>
            <person name="Gladieux P."/>
            <person name="Thoren M.H."/>
            <person name="Johannesson H."/>
        </authorList>
    </citation>
    <scope>NUCLEOTIDE SEQUENCE</scope>
    <source>
        <strain evidence="3">CBS 232.78</strain>
    </source>
</reference>
<gene>
    <name evidence="3" type="ORF">B0H63DRAFT_453648</name>
</gene>
<dbReference type="Pfam" id="PF26640">
    <property type="entry name" value="DUF8212"/>
    <property type="match status" value="1"/>
</dbReference>
<feature type="domain" description="Heterokaryon incompatibility" evidence="1">
    <location>
        <begin position="69"/>
        <end position="158"/>
    </location>
</feature>
<dbReference type="Proteomes" id="UP001285441">
    <property type="component" value="Unassembled WGS sequence"/>
</dbReference>
<dbReference type="PANTHER" id="PTHR10622:SF12">
    <property type="entry name" value="HET DOMAIN-CONTAINING PROTEIN"/>
    <property type="match status" value="1"/>
</dbReference>
<protein>
    <recommendedName>
        <fullName evidence="5">Heterokaryon incompatibility domain-containing protein</fullName>
    </recommendedName>
</protein>
<evidence type="ECO:0000259" key="1">
    <source>
        <dbReference type="Pfam" id="PF06985"/>
    </source>
</evidence>
<evidence type="ECO:0000313" key="4">
    <source>
        <dbReference type="Proteomes" id="UP001285441"/>
    </source>
</evidence>
<comment type="caution">
    <text evidence="3">The sequence shown here is derived from an EMBL/GenBank/DDBJ whole genome shotgun (WGS) entry which is preliminary data.</text>
</comment>
<dbReference type="InterPro" id="IPR058525">
    <property type="entry name" value="DUF8212"/>
</dbReference>
<dbReference type="PANTHER" id="PTHR10622">
    <property type="entry name" value="HET DOMAIN-CONTAINING PROTEIN"/>
    <property type="match status" value="1"/>
</dbReference>
<feature type="domain" description="DUF8212" evidence="2">
    <location>
        <begin position="266"/>
        <end position="303"/>
    </location>
</feature>
<dbReference type="AlphaFoldDB" id="A0AAE0K8U8"/>
<evidence type="ECO:0000313" key="3">
    <source>
        <dbReference type="EMBL" id="KAK3372303.1"/>
    </source>
</evidence>
<name>A0AAE0K8U8_9PEZI</name>
<keyword evidence="4" id="KW-1185">Reference proteome</keyword>
<sequence length="331" mass="37218">MSTFLVVEGDVELPGDPYLEVVRSASHYPQLGRNEFSRFLFARILFCKSLINTRTRDLGFVYSPKKGSYAILSHTWGAHEVSFQQYPRKPTPAGAGDHGLAKINKTCELALARNPAYAWVDTCCIDKSSSAELSDAINSIFQWYRDAAVRFAFIPDRDPNVHFNQGFPACNWLRGGWKLQELIAPRHVEFYDRDWNLRSIKAESMDVIAASSGIDREVLDDNAKLPQVAVARRMSWASMRKTTRVENIAKKDLRRRKKGLTAKRKKAFFRLQEEIVKQSCDLSLFAWKAVPPTPQDNGDEDDELSSGGVGRLCLEDSSLGHRASSSSIAAI</sequence>